<protein>
    <submittedName>
        <fullName evidence="2">Uncharacterized protein</fullName>
    </submittedName>
</protein>
<keyword evidence="3" id="KW-1185">Reference proteome</keyword>
<evidence type="ECO:0000256" key="1">
    <source>
        <dbReference type="SAM" id="MobiDB-lite"/>
    </source>
</evidence>
<dbReference type="AlphaFoldDB" id="B4W2N3"/>
<evidence type="ECO:0000313" key="3">
    <source>
        <dbReference type="Proteomes" id="UP000003835"/>
    </source>
</evidence>
<organism evidence="2 3">
    <name type="scientific">Coleofasciculus chthonoplastes PCC 7420</name>
    <dbReference type="NCBI Taxonomy" id="118168"/>
    <lineage>
        <taxon>Bacteria</taxon>
        <taxon>Bacillati</taxon>
        <taxon>Cyanobacteriota</taxon>
        <taxon>Cyanophyceae</taxon>
        <taxon>Coleofasciculales</taxon>
        <taxon>Coleofasciculaceae</taxon>
        <taxon>Coleofasciculus</taxon>
    </lineage>
</organism>
<gene>
    <name evidence="2" type="ORF">MC7420_5175</name>
</gene>
<dbReference type="HOGENOM" id="CLU_3060454_0_0_3"/>
<dbReference type="EMBL" id="DS989871">
    <property type="protein sequence ID" value="EDX71550.1"/>
    <property type="molecule type" value="Genomic_DNA"/>
</dbReference>
<dbReference type="RefSeq" id="WP_006105495.1">
    <property type="nucleotide sequence ID" value="NZ_DS989871.1"/>
</dbReference>
<reference evidence="2 3" key="1">
    <citation type="submission" date="2008-07" db="EMBL/GenBank/DDBJ databases">
        <authorList>
            <person name="Tandeau de Marsac N."/>
            <person name="Ferriera S."/>
            <person name="Johnson J."/>
            <person name="Kravitz S."/>
            <person name="Beeson K."/>
            <person name="Sutton G."/>
            <person name="Rogers Y.-H."/>
            <person name="Friedman R."/>
            <person name="Frazier M."/>
            <person name="Venter J.C."/>
        </authorList>
    </citation>
    <scope>NUCLEOTIDE SEQUENCE [LARGE SCALE GENOMIC DNA]</scope>
    <source>
        <strain evidence="2 3">PCC 7420</strain>
    </source>
</reference>
<proteinExistence type="predicted"/>
<feature type="region of interest" description="Disordered" evidence="1">
    <location>
        <begin position="32"/>
        <end position="53"/>
    </location>
</feature>
<sequence>MARLYNRKPRKPSGLTKYNCLRKADNCLWTLSKTNRGQPLEASADEAGNPKDE</sequence>
<name>B4W2N3_9CYAN</name>
<dbReference type="Proteomes" id="UP000003835">
    <property type="component" value="Unassembled WGS sequence"/>
</dbReference>
<accession>B4W2N3</accession>
<evidence type="ECO:0000313" key="2">
    <source>
        <dbReference type="EMBL" id="EDX71550.1"/>
    </source>
</evidence>